<dbReference type="Gene3D" id="3.40.50.300">
    <property type="entry name" value="P-loop containing nucleotide triphosphate hydrolases"/>
    <property type="match status" value="1"/>
</dbReference>
<keyword evidence="3" id="KW-1003">Cell membrane</keyword>
<keyword evidence="6 12" id="KW-0067">ATP-binding</keyword>
<evidence type="ECO:0000256" key="7">
    <source>
        <dbReference type="ARBA" id="ARBA00022989"/>
    </source>
</evidence>
<evidence type="ECO:0000256" key="9">
    <source>
        <dbReference type="SAM" id="Phobius"/>
    </source>
</evidence>
<dbReference type="PROSITE" id="PS50893">
    <property type="entry name" value="ABC_TRANSPORTER_2"/>
    <property type="match status" value="1"/>
</dbReference>
<dbReference type="InterPro" id="IPR017871">
    <property type="entry name" value="ABC_transporter-like_CS"/>
</dbReference>
<dbReference type="SUPFAM" id="SSF90123">
    <property type="entry name" value="ABC transporter transmembrane region"/>
    <property type="match status" value="1"/>
</dbReference>
<evidence type="ECO:0000313" key="12">
    <source>
        <dbReference type="EMBL" id="PRD48205.1"/>
    </source>
</evidence>
<comment type="caution">
    <text evidence="12">The sequence shown here is derived from an EMBL/GenBank/DDBJ whole genome shotgun (WGS) entry which is preliminary data.</text>
</comment>
<dbReference type="GO" id="GO:0034040">
    <property type="term" value="F:ATPase-coupled lipid transmembrane transporter activity"/>
    <property type="evidence" value="ECO:0007669"/>
    <property type="project" value="TreeGrafter"/>
</dbReference>
<dbReference type="PROSITE" id="PS50929">
    <property type="entry name" value="ABC_TM1F"/>
    <property type="match status" value="1"/>
</dbReference>
<dbReference type="PANTHER" id="PTHR24221">
    <property type="entry name" value="ATP-BINDING CASSETTE SUB-FAMILY B"/>
    <property type="match status" value="1"/>
</dbReference>
<proteinExistence type="predicted"/>
<dbReference type="InterPro" id="IPR003439">
    <property type="entry name" value="ABC_transporter-like_ATP-bd"/>
</dbReference>
<feature type="domain" description="ABC transporter" evidence="10">
    <location>
        <begin position="357"/>
        <end position="592"/>
    </location>
</feature>
<keyword evidence="5" id="KW-0547">Nucleotide-binding</keyword>
<protein>
    <submittedName>
        <fullName evidence="12">ABC transporter ATP-binding protein</fullName>
    </submittedName>
</protein>
<feature type="transmembrane region" description="Helical" evidence="9">
    <location>
        <begin position="276"/>
        <end position="305"/>
    </location>
</feature>
<dbReference type="FunFam" id="3.40.50.300:FF:000854">
    <property type="entry name" value="Multidrug ABC transporter ATP-binding protein"/>
    <property type="match status" value="1"/>
</dbReference>
<evidence type="ECO:0000256" key="3">
    <source>
        <dbReference type="ARBA" id="ARBA00022475"/>
    </source>
</evidence>
<keyword evidence="4 9" id="KW-0812">Transmembrane</keyword>
<evidence type="ECO:0000259" key="11">
    <source>
        <dbReference type="PROSITE" id="PS50929"/>
    </source>
</evidence>
<dbReference type="InterPro" id="IPR039421">
    <property type="entry name" value="Type_1_exporter"/>
</dbReference>
<feature type="domain" description="ABC transmembrane type-1" evidence="11">
    <location>
        <begin position="23"/>
        <end position="323"/>
    </location>
</feature>
<evidence type="ECO:0000259" key="10">
    <source>
        <dbReference type="PROSITE" id="PS50893"/>
    </source>
</evidence>
<keyword evidence="8 9" id="KW-0472">Membrane</keyword>
<dbReference type="InterPro" id="IPR011527">
    <property type="entry name" value="ABC1_TM_dom"/>
</dbReference>
<evidence type="ECO:0000256" key="6">
    <source>
        <dbReference type="ARBA" id="ARBA00022840"/>
    </source>
</evidence>
<feature type="transmembrane region" description="Helical" evidence="9">
    <location>
        <begin position="162"/>
        <end position="179"/>
    </location>
</feature>
<dbReference type="Pfam" id="PF00005">
    <property type="entry name" value="ABC_tran"/>
    <property type="match status" value="1"/>
</dbReference>
<name>A0A2S9J601_9SPHI</name>
<evidence type="ECO:0000256" key="4">
    <source>
        <dbReference type="ARBA" id="ARBA00022692"/>
    </source>
</evidence>
<dbReference type="InterPro" id="IPR027417">
    <property type="entry name" value="P-loop_NTPase"/>
</dbReference>
<evidence type="ECO:0000256" key="1">
    <source>
        <dbReference type="ARBA" id="ARBA00004651"/>
    </source>
</evidence>
<feature type="transmembrane region" description="Helical" evidence="9">
    <location>
        <begin position="21"/>
        <end position="45"/>
    </location>
</feature>
<dbReference type="EMBL" id="PVBQ01000004">
    <property type="protein sequence ID" value="PRD48205.1"/>
    <property type="molecule type" value="Genomic_DNA"/>
</dbReference>
<keyword evidence="13" id="KW-1185">Reference proteome</keyword>
<dbReference type="RefSeq" id="WP_105716232.1">
    <property type="nucleotide sequence ID" value="NZ_PVBQ01000004.1"/>
</dbReference>
<keyword evidence="7 9" id="KW-1133">Transmembrane helix</keyword>
<comment type="subcellular location">
    <subcellularLocation>
        <location evidence="1">Cell membrane</location>
        <topology evidence="1">Multi-pass membrane protein</topology>
    </subcellularLocation>
</comment>
<dbReference type="InterPro" id="IPR036640">
    <property type="entry name" value="ABC1_TM_sf"/>
</dbReference>
<gene>
    <name evidence="12" type="ORF">C5745_06775</name>
</gene>
<evidence type="ECO:0000256" key="2">
    <source>
        <dbReference type="ARBA" id="ARBA00022448"/>
    </source>
</evidence>
<dbReference type="InterPro" id="IPR003593">
    <property type="entry name" value="AAA+_ATPase"/>
</dbReference>
<dbReference type="Gene3D" id="1.20.1560.10">
    <property type="entry name" value="ABC transporter type 1, transmembrane domain"/>
    <property type="match status" value="1"/>
</dbReference>
<dbReference type="AlphaFoldDB" id="A0A2S9J601"/>
<dbReference type="GO" id="GO:0005524">
    <property type="term" value="F:ATP binding"/>
    <property type="evidence" value="ECO:0007669"/>
    <property type="project" value="UniProtKB-KW"/>
</dbReference>
<dbReference type="GO" id="GO:0005886">
    <property type="term" value="C:plasma membrane"/>
    <property type="evidence" value="ECO:0007669"/>
    <property type="project" value="UniProtKB-SubCell"/>
</dbReference>
<evidence type="ECO:0000256" key="8">
    <source>
        <dbReference type="ARBA" id="ARBA00023136"/>
    </source>
</evidence>
<dbReference type="SUPFAM" id="SSF52540">
    <property type="entry name" value="P-loop containing nucleoside triphosphate hydrolases"/>
    <property type="match status" value="1"/>
</dbReference>
<evidence type="ECO:0000256" key="5">
    <source>
        <dbReference type="ARBA" id="ARBA00022741"/>
    </source>
</evidence>
<keyword evidence="2" id="KW-0813">Transport</keyword>
<dbReference type="GO" id="GO:0140359">
    <property type="term" value="F:ABC-type transporter activity"/>
    <property type="evidence" value="ECO:0007669"/>
    <property type="project" value="InterPro"/>
</dbReference>
<feature type="transmembrane region" description="Helical" evidence="9">
    <location>
        <begin position="81"/>
        <end position="101"/>
    </location>
</feature>
<organism evidence="12 13">
    <name type="scientific">Sphingobacterium haloxyli</name>
    <dbReference type="NCBI Taxonomy" id="2100533"/>
    <lineage>
        <taxon>Bacteria</taxon>
        <taxon>Pseudomonadati</taxon>
        <taxon>Bacteroidota</taxon>
        <taxon>Sphingobacteriia</taxon>
        <taxon>Sphingobacteriales</taxon>
        <taxon>Sphingobacteriaceae</taxon>
        <taxon>Sphingobacterium</taxon>
    </lineage>
</organism>
<dbReference type="PANTHER" id="PTHR24221:SF654">
    <property type="entry name" value="ATP-BINDING CASSETTE SUB-FAMILY B MEMBER 6"/>
    <property type="match status" value="1"/>
</dbReference>
<dbReference type="Pfam" id="PF00664">
    <property type="entry name" value="ABC_membrane"/>
    <property type="match status" value="1"/>
</dbReference>
<dbReference type="Proteomes" id="UP000239711">
    <property type="component" value="Unassembled WGS sequence"/>
</dbReference>
<evidence type="ECO:0000313" key="13">
    <source>
        <dbReference type="Proteomes" id="UP000239711"/>
    </source>
</evidence>
<dbReference type="SMART" id="SM00382">
    <property type="entry name" value="AAA"/>
    <property type="match status" value="1"/>
</dbReference>
<dbReference type="PROSITE" id="PS00211">
    <property type="entry name" value="ABC_TRANSPORTER_1"/>
    <property type="match status" value="1"/>
</dbReference>
<dbReference type="GO" id="GO:0016887">
    <property type="term" value="F:ATP hydrolysis activity"/>
    <property type="evidence" value="ECO:0007669"/>
    <property type="project" value="InterPro"/>
</dbReference>
<reference evidence="12 13" key="1">
    <citation type="submission" date="2018-02" db="EMBL/GenBank/DDBJ databases">
        <title>The draft genome of Sphingobacterium sp. 5JN-11.</title>
        <authorList>
            <person name="Liu L."/>
            <person name="Li L."/>
            <person name="Liang L."/>
            <person name="Zhang X."/>
            <person name="Wang T."/>
        </authorList>
    </citation>
    <scope>NUCLEOTIDE SEQUENCE [LARGE SCALE GENOMIC DNA]</scope>
    <source>
        <strain evidence="12 13">5JN-11</strain>
    </source>
</reference>
<accession>A0A2S9J601</accession>
<sequence length="595" mass="67547">MKQFLKRRFSTLYFFYQYLGYRIALLLVFSFLLVLMDSLGLAMFIPLLQVADQRAAGVVANDSSIQFVRDFFNTLHLDLTVVNVLLMIVLLFILKGVFFFYTTKYVGVTKIVFSKILRERLGVGLRDLSYKEFVSTDVGRLQNSLTGEVERVIDACGQYLDTIKNVLFVAGYLGFAFFLDWKFSILVAIGGGLSNFIYKAFYKRTQELSRNITKNNHRYGGIVIEIVNHFKYLKATGRNYFLFNRLHKELISLVNNGISVVTIGARLGALREPLTVMVIAAVIATHVLVFQSPLSGVMVILLFFYRAMQKVIDLQMNWNNYLARTGTVENIVSYQKYLDEHKEVFSGHRQLEQIESIELENVSLYYNDVNVLKQINLKIRKNESVAFVGESGSGKTSLINVICTLIPMSSGVFLVNGQEIASCVNQQYKQKIGYISQEPTIFNASVFDNITFWEEKTAANLAKFQRVVDMCSLRAFLTELPNGENTLLGNNGVNISGGQKQRISIARELYRDVELLIMDEATSALDSETEQEIKDSIESLQGKVTIIAIAHRLSTIRHADKIYLMERGQVVAEGTFDELRQISPYFKKLTELQGM</sequence>
<dbReference type="OrthoDB" id="9760358at2"/>